<dbReference type="EMBL" id="JAAMFM010000008">
    <property type="protein sequence ID" value="NVM94761.1"/>
    <property type="molecule type" value="Genomic_DNA"/>
</dbReference>
<dbReference type="RefSeq" id="WP_176634495.1">
    <property type="nucleotide sequence ID" value="NZ_JAAMFM010000008.1"/>
</dbReference>
<reference evidence="1 2" key="1">
    <citation type="submission" date="2020-02" db="EMBL/GenBank/DDBJ databases">
        <title>Genome sequence of strain AETb3-4.</title>
        <authorList>
            <person name="Gao J."/>
            <person name="Zhang X."/>
        </authorList>
    </citation>
    <scope>NUCLEOTIDE SEQUENCE [LARGE SCALE GENOMIC DNA]</scope>
    <source>
        <strain evidence="1 2">AETb3-4</strain>
    </source>
</reference>
<name>A0A7Y7IFW7_9MICC</name>
<organism evidence="1 2">
    <name type="scientific">Arthrobacter wenxiniae</name>
    <dbReference type="NCBI Taxonomy" id="2713570"/>
    <lineage>
        <taxon>Bacteria</taxon>
        <taxon>Bacillati</taxon>
        <taxon>Actinomycetota</taxon>
        <taxon>Actinomycetes</taxon>
        <taxon>Micrococcales</taxon>
        <taxon>Micrococcaceae</taxon>
        <taxon>Arthrobacter</taxon>
    </lineage>
</organism>
<protein>
    <submittedName>
        <fullName evidence="1">Uncharacterized protein</fullName>
    </submittedName>
</protein>
<keyword evidence="2" id="KW-1185">Reference proteome</keyword>
<dbReference type="Proteomes" id="UP000543556">
    <property type="component" value="Unassembled WGS sequence"/>
</dbReference>
<sequence length="106" mass="11384">MNATPATQEQFMLNVSRDVFALATAQVNTNADPKLNVRALVMAQPEHLRLSYAAELCRCLVMNLGDLLLDLHGTQEGARAAIGRGALNFESAVNDTTTPPSDDGKD</sequence>
<dbReference type="AlphaFoldDB" id="A0A7Y7IFW7"/>
<gene>
    <name evidence="1" type="ORF">G6034_07535</name>
</gene>
<evidence type="ECO:0000313" key="2">
    <source>
        <dbReference type="Proteomes" id="UP000543556"/>
    </source>
</evidence>
<proteinExistence type="predicted"/>
<comment type="caution">
    <text evidence="1">The sequence shown here is derived from an EMBL/GenBank/DDBJ whole genome shotgun (WGS) entry which is preliminary data.</text>
</comment>
<evidence type="ECO:0000313" key="1">
    <source>
        <dbReference type="EMBL" id="NVM94761.1"/>
    </source>
</evidence>
<accession>A0A7Y7IFW7</accession>